<reference evidence="1" key="1">
    <citation type="journal article" date="2014" name="Int. J. Syst. Evol. Microbiol.">
        <title>Complete genome sequence of Corynebacterium casei LMG S-19264T (=DSM 44701T), isolated from a smear-ripened cheese.</title>
        <authorList>
            <consortium name="US DOE Joint Genome Institute (JGI-PGF)"/>
            <person name="Walter F."/>
            <person name="Albersmeier A."/>
            <person name="Kalinowski J."/>
            <person name="Ruckert C."/>
        </authorList>
    </citation>
    <scope>NUCLEOTIDE SEQUENCE</scope>
    <source>
        <strain evidence="1">JCM 3276</strain>
    </source>
</reference>
<gene>
    <name evidence="1" type="ORF">GCM10010171_59520</name>
</gene>
<dbReference type="RefSeq" id="WP_189213924.1">
    <property type="nucleotide sequence ID" value="NZ_BMRB01000008.1"/>
</dbReference>
<sequence>MYFRITEDSVELVEPENLTAFHAVRSPGLGDAAFAESVRRAGLGEPVGDGHLMVSIDAVRRLAAGRVGPDWADGLAKMVAYAAGKGWVDETGARVRAHVEIID</sequence>
<evidence type="ECO:0000313" key="1">
    <source>
        <dbReference type="EMBL" id="GGS56616.1"/>
    </source>
</evidence>
<reference evidence="1" key="2">
    <citation type="submission" date="2020-09" db="EMBL/GenBank/DDBJ databases">
        <authorList>
            <person name="Sun Q."/>
            <person name="Ohkuma M."/>
        </authorList>
    </citation>
    <scope>NUCLEOTIDE SEQUENCE</scope>
    <source>
        <strain evidence="1">JCM 3276</strain>
    </source>
</reference>
<name>A0A918LJE1_9PSEU</name>
<comment type="caution">
    <text evidence="1">The sequence shown here is derived from an EMBL/GenBank/DDBJ whole genome shotgun (WGS) entry which is preliminary data.</text>
</comment>
<protein>
    <submittedName>
        <fullName evidence="1">Uncharacterized protein</fullName>
    </submittedName>
</protein>
<evidence type="ECO:0000313" key="2">
    <source>
        <dbReference type="Proteomes" id="UP000660680"/>
    </source>
</evidence>
<proteinExistence type="predicted"/>
<dbReference type="Proteomes" id="UP000660680">
    <property type="component" value="Unassembled WGS sequence"/>
</dbReference>
<keyword evidence="2" id="KW-1185">Reference proteome</keyword>
<dbReference type="EMBL" id="BMRB01000008">
    <property type="protein sequence ID" value="GGS56616.1"/>
    <property type="molecule type" value="Genomic_DNA"/>
</dbReference>
<accession>A0A918LJE1</accession>
<dbReference type="AlphaFoldDB" id="A0A918LJE1"/>
<organism evidence="1 2">
    <name type="scientific">Actinokineospora fastidiosa</name>
    <dbReference type="NCBI Taxonomy" id="1816"/>
    <lineage>
        <taxon>Bacteria</taxon>
        <taxon>Bacillati</taxon>
        <taxon>Actinomycetota</taxon>
        <taxon>Actinomycetes</taxon>
        <taxon>Pseudonocardiales</taxon>
        <taxon>Pseudonocardiaceae</taxon>
        <taxon>Actinokineospora</taxon>
    </lineage>
</organism>